<dbReference type="SUPFAM" id="SSF53850">
    <property type="entry name" value="Periplasmic binding protein-like II"/>
    <property type="match status" value="1"/>
</dbReference>
<name>A0ABT2YUN6_9GAMM</name>
<dbReference type="InterPro" id="IPR005119">
    <property type="entry name" value="LysR_subst-bd"/>
</dbReference>
<evidence type="ECO:0000259" key="5">
    <source>
        <dbReference type="PROSITE" id="PS50931"/>
    </source>
</evidence>
<keyword evidence="4" id="KW-0804">Transcription</keyword>
<evidence type="ECO:0000256" key="4">
    <source>
        <dbReference type="ARBA" id="ARBA00023163"/>
    </source>
</evidence>
<protein>
    <submittedName>
        <fullName evidence="6">LysR family transcriptional regulator</fullName>
    </submittedName>
</protein>
<sequence length="298" mass="33396">MFQNLPNLNAIRVFEAAARLNSFKDAADELNVTPTAISHQIRSLEDKLQTRLFERKTRSVSLTNEGKLLASSANESLRSLLSTINQLTVTPNTLTISTTNSFAAMWLVPNLEGFQQQHPNIKILIRAEESLIDIEHDSRVDMVIRYGKPPTGNLGVIPLIEDKIGFFATPEYWKKHTKTPSGSVFFSTKWKNTNLPNLGIEGHLKNTINTQELPELRYFDDENQTVQATLSGQGIGILSKLSVGMPLDNAWLTQGSNEMSKVFSGLYYYLVIPTRQQANSTALLFKAWLCNTLPKDQL</sequence>
<gene>
    <name evidence="6" type="ORF">OFY17_12060</name>
</gene>
<dbReference type="PROSITE" id="PS50931">
    <property type="entry name" value="HTH_LYSR"/>
    <property type="match status" value="1"/>
</dbReference>
<dbReference type="Gene3D" id="1.10.10.10">
    <property type="entry name" value="Winged helix-like DNA-binding domain superfamily/Winged helix DNA-binding domain"/>
    <property type="match status" value="1"/>
</dbReference>
<evidence type="ECO:0000256" key="2">
    <source>
        <dbReference type="ARBA" id="ARBA00023015"/>
    </source>
</evidence>
<dbReference type="PANTHER" id="PTHR30537">
    <property type="entry name" value="HTH-TYPE TRANSCRIPTIONAL REGULATOR"/>
    <property type="match status" value="1"/>
</dbReference>
<dbReference type="Pfam" id="PF00126">
    <property type="entry name" value="HTH_1"/>
    <property type="match status" value="1"/>
</dbReference>
<dbReference type="Pfam" id="PF03466">
    <property type="entry name" value="LysR_substrate"/>
    <property type="match status" value="1"/>
</dbReference>
<dbReference type="Proteomes" id="UP001209713">
    <property type="component" value="Unassembled WGS sequence"/>
</dbReference>
<keyword evidence="7" id="KW-1185">Reference proteome</keyword>
<dbReference type="InterPro" id="IPR036390">
    <property type="entry name" value="WH_DNA-bd_sf"/>
</dbReference>
<keyword evidence="3" id="KW-0238">DNA-binding</keyword>
<dbReference type="InterPro" id="IPR036388">
    <property type="entry name" value="WH-like_DNA-bd_sf"/>
</dbReference>
<dbReference type="Gene3D" id="3.40.190.10">
    <property type="entry name" value="Periplasmic binding protein-like II"/>
    <property type="match status" value="2"/>
</dbReference>
<reference evidence="6 7" key="1">
    <citation type="submission" date="2022-10" db="EMBL/GenBank/DDBJ databases">
        <title>Marinomonas transparenta sp. nov. and Marinomonas sargassi sp. nov., isolated from marine alga (Sargassum natans (L.) Gaillon).</title>
        <authorList>
            <person name="Wang Y."/>
        </authorList>
    </citation>
    <scope>NUCLEOTIDE SEQUENCE [LARGE SCALE GENOMIC DNA]</scope>
    <source>
        <strain evidence="6 7">C2222</strain>
    </source>
</reference>
<comment type="similarity">
    <text evidence="1">Belongs to the LysR transcriptional regulatory family.</text>
</comment>
<dbReference type="InterPro" id="IPR058163">
    <property type="entry name" value="LysR-type_TF_proteobact-type"/>
</dbReference>
<evidence type="ECO:0000256" key="1">
    <source>
        <dbReference type="ARBA" id="ARBA00009437"/>
    </source>
</evidence>
<dbReference type="PANTHER" id="PTHR30537:SF5">
    <property type="entry name" value="HTH-TYPE TRANSCRIPTIONAL ACTIVATOR TTDR-RELATED"/>
    <property type="match status" value="1"/>
</dbReference>
<evidence type="ECO:0000313" key="7">
    <source>
        <dbReference type="Proteomes" id="UP001209713"/>
    </source>
</evidence>
<evidence type="ECO:0000313" key="6">
    <source>
        <dbReference type="EMBL" id="MCV2403606.1"/>
    </source>
</evidence>
<dbReference type="PRINTS" id="PR00039">
    <property type="entry name" value="HTHLYSR"/>
</dbReference>
<dbReference type="SUPFAM" id="SSF46785">
    <property type="entry name" value="Winged helix' DNA-binding domain"/>
    <property type="match status" value="1"/>
</dbReference>
<feature type="domain" description="HTH lysR-type" evidence="5">
    <location>
        <begin position="6"/>
        <end position="63"/>
    </location>
</feature>
<comment type="caution">
    <text evidence="6">The sequence shown here is derived from an EMBL/GenBank/DDBJ whole genome shotgun (WGS) entry which is preliminary data.</text>
</comment>
<dbReference type="EMBL" id="JAOVZB010000005">
    <property type="protein sequence ID" value="MCV2403606.1"/>
    <property type="molecule type" value="Genomic_DNA"/>
</dbReference>
<keyword evidence="2" id="KW-0805">Transcription regulation</keyword>
<dbReference type="RefSeq" id="WP_263530983.1">
    <property type="nucleotide sequence ID" value="NZ_JAOVZB010000005.1"/>
</dbReference>
<evidence type="ECO:0000256" key="3">
    <source>
        <dbReference type="ARBA" id="ARBA00023125"/>
    </source>
</evidence>
<proteinExistence type="inferred from homology"/>
<dbReference type="InterPro" id="IPR000847">
    <property type="entry name" value="LysR_HTH_N"/>
</dbReference>
<organism evidence="6 7">
    <name type="scientific">Marinomonas sargassi</name>
    <dbReference type="NCBI Taxonomy" id="2984494"/>
    <lineage>
        <taxon>Bacteria</taxon>
        <taxon>Pseudomonadati</taxon>
        <taxon>Pseudomonadota</taxon>
        <taxon>Gammaproteobacteria</taxon>
        <taxon>Oceanospirillales</taxon>
        <taxon>Oceanospirillaceae</taxon>
        <taxon>Marinomonas</taxon>
    </lineage>
</organism>
<accession>A0ABT2YUN6</accession>